<gene>
    <name evidence="6" type="ORF">Cfor_12970</name>
</gene>
<keyword evidence="4 5" id="KW-0472">Membrane</keyword>
<protein>
    <submittedName>
        <fullName evidence="6">Uncharacterized protein</fullName>
    </submittedName>
</protein>
<reference evidence="7" key="1">
    <citation type="submission" date="2020-01" db="EMBL/GenBank/DDBJ databases">
        <title>Draft genome sequence of the Termite Coptotermes fromosanus.</title>
        <authorList>
            <person name="Itakura S."/>
            <person name="Yosikawa Y."/>
            <person name="Umezawa K."/>
        </authorList>
    </citation>
    <scope>NUCLEOTIDE SEQUENCE [LARGE SCALE GENOMIC DNA]</scope>
</reference>
<dbReference type="EMBL" id="BLKM01001341">
    <property type="protein sequence ID" value="GFG39997.1"/>
    <property type="molecule type" value="Genomic_DNA"/>
</dbReference>
<evidence type="ECO:0000256" key="3">
    <source>
        <dbReference type="ARBA" id="ARBA00022989"/>
    </source>
</evidence>
<dbReference type="AlphaFoldDB" id="A0A6L2QD57"/>
<dbReference type="Pfam" id="PF10242">
    <property type="entry name" value="L_HMGIC_fpl"/>
    <property type="match status" value="1"/>
</dbReference>
<evidence type="ECO:0000256" key="4">
    <source>
        <dbReference type="ARBA" id="ARBA00023136"/>
    </source>
</evidence>
<sequence>MYYDLYKPQHNHPRTDATCSALGIFYILGLVVYPAGWGAQRVQKLCGHDAEPFFPAECSLGWAFYSAVAGVGLTFVCAVLSVQAEVATSSDKVQYQIHQGRTLICLL</sequence>
<dbReference type="GO" id="GO:0016020">
    <property type="term" value="C:membrane"/>
    <property type="evidence" value="ECO:0007669"/>
    <property type="project" value="UniProtKB-SubCell"/>
</dbReference>
<proteinExistence type="predicted"/>
<organism evidence="6 7">
    <name type="scientific">Coptotermes formosanus</name>
    <name type="common">Formosan subterranean termite</name>
    <dbReference type="NCBI Taxonomy" id="36987"/>
    <lineage>
        <taxon>Eukaryota</taxon>
        <taxon>Metazoa</taxon>
        <taxon>Ecdysozoa</taxon>
        <taxon>Arthropoda</taxon>
        <taxon>Hexapoda</taxon>
        <taxon>Insecta</taxon>
        <taxon>Pterygota</taxon>
        <taxon>Neoptera</taxon>
        <taxon>Polyneoptera</taxon>
        <taxon>Dictyoptera</taxon>
        <taxon>Blattodea</taxon>
        <taxon>Blattoidea</taxon>
        <taxon>Termitoidae</taxon>
        <taxon>Rhinotermitidae</taxon>
        <taxon>Coptotermes</taxon>
    </lineage>
</organism>
<evidence type="ECO:0000256" key="1">
    <source>
        <dbReference type="ARBA" id="ARBA00004141"/>
    </source>
</evidence>
<dbReference type="OrthoDB" id="10048434at2759"/>
<dbReference type="Proteomes" id="UP000502823">
    <property type="component" value="Unassembled WGS sequence"/>
</dbReference>
<comment type="subcellular location">
    <subcellularLocation>
        <location evidence="1">Membrane</location>
        <topology evidence="1">Multi-pass membrane protein</topology>
    </subcellularLocation>
</comment>
<name>A0A6L2QD57_COPFO</name>
<dbReference type="PANTHER" id="PTHR12489:SF19">
    <property type="entry name" value="LHFPL TETRASPAN SUBFAMILY MEMBER 2 PROTEIN"/>
    <property type="match status" value="1"/>
</dbReference>
<accession>A0A6L2QD57</accession>
<keyword evidence="2 5" id="KW-0812">Transmembrane</keyword>
<comment type="caution">
    <text evidence="6">The sequence shown here is derived from an EMBL/GenBank/DDBJ whole genome shotgun (WGS) entry which is preliminary data.</text>
</comment>
<evidence type="ECO:0000313" key="7">
    <source>
        <dbReference type="Proteomes" id="UP000502823"/>
    </source>
</evidence>
<dbReference type="Gene3D" id="1.20.140.150">
    <property type="match status" value="1"/>
</dbReference>
<evidence type="ECO:0000256" key="5">
    <source>
        <dbReference type="SAM" id="Phobius"/>
    </source>
</evidence>
<evidence type="ECO:0000256" key="2">
    <source>
        <dbReference type="ARBA" id="ARBA00022692"/>
    </source>
</evidence>
<feature type="transmembrane region" description="Helical" evidence="5">
    <location>
        <begin position="21"/>
        <end position="40"/>
    </location>
</feature>
<keyword evidence="7" id="KW-1185">Reference proteome</keyword>
<dbReference type="InParanoid" id="A0A6L2QD57"/>
<keyword evidence="3 5" id="KW-1133">Transmembrane helix</keyword>
<feature type="transmembrane region" description="Helical" evidence="5">
    <location>
        <begin position="60"/>
        <end position="82"/>
    </location>
</feature>
<dbReference type="InterPro" id="IPR019372">
    <property type="entry name" value="LHFPL"/>
</dbReference>
<evidence type="ECO:0000313" key="6">
    <source>
        <dbReference type="EMBL" id="GFG39997.1"/>
    </source>
</evidence>
<dbReference type="PANTHER" id="PTHR12489">
    <property type="entry name" value="LIPOMA HMGIC FUSION PARTNER-LIKE PROTEIN"/>
    <property type="match status" value="1"/>
</dbReference>